<feature type="transmembrane region" description="Helical" evidence="1">
    <location>
        <begin position="23"/>
        <end position="45"/>
    </location>
</feature>
<sequence length="112" mass="12988">MCFVLWVLWMCLVVRFGRFVVRLLLACVCYFWFVVPGLLLLLLLAMMPATVARHCGLPLLSLCFDFRLLLLSCCLLHQLHHVFIRQFLIPISFTTPYLPVDRPTPAPTVHYP</sequence>
<evidence type="ECO:0000313" key="2">
    <source>
        <dbReference type="EMBL" id="RDW23422.1"/>
    </source>
</evidence>
<dbReference type="Proteomes" id="UP000256601">
    <property type="component" value="Unassembled WGS sequence"/>
</dbReference>
<gene>
    <name evidence="2" type="ORF">B0I71DRAFT_13528</name>
</gene>
<keyword evidence="1" id="KW-1133">Transmembrane helix</keyword>
<evidence type="ECO:0000256" key="1">
    <source>
        <dbReference type="SAM" id="Phobius"/>
    </source>
</evidence>
<keyword evidence="1" id="KW-0812">Transmembrane</keyword>
<evidence type="ECO:0000313" key="3">
    <source>
        <dbReference type="Proteomes" id="UP000256601"/>
    </source>
</evidence>
<dbReference type="AlphaFoldDB" id="A0A371C006"/>
<accession>A0A371C006</accession>
<protein>
    <submittedName>
        <fullName evidence="2">Uncharacterized protein</fullName>
    </submittedName>
</protein>
<dbReference type="EMBL" id="KZ859086">
    <property type="protein sequence ID" value="RDW23422.1"/>
    <property type="molecule type" value="Genomic_DNA"/>
</dbReference>
<name>A0A371C006_YARLL</name>
<reference evidence="2 3" key="1">
    <citation type="submission" date="2018-07" db="EMBL/GenBank/DDBJ databases">
        <title>Draft Genome Assemblies for Five Robust Yarrowia lipolytica Strains Exhibiting High Lipid Production and Pentose Sugar Utilization and Sugar Alcohol Secretion from Undetoxified Lignocellulosic Biomass Hydrolysates.</title>
        <authorList>
            <consortium name="DOE Joint Genome Institute"/>
            <person name="Walker C."/>
            <person name="Ryu S."/>
            <person name="Na H."/>
            <person name="Zane M."/>
            <person name="LaButti K."/>
            <person name="Lipzen A."/>
            <person name="Haridas S."/>
            <person name="Barry K."/>
            <person name="Grigoriev I.V."/>
            <person name="Quarterman J."/>
            <person name="Slininger P."/>
            <person name="Dien B."/>
            <person name="Trinh C.T."/>
        </authorList>
    </citation>
    <scope>NUCLEOTIDE SEQUENCE [LARGE SCALE GENOMIC DNA]</scope>
    <source>
        <strain evidence="2 3">YB392</strain>
    </source>
</reference>
<organism evidence="2 3">
    <name type="scientific">Yarrowia lipolytica</name>
    <name type="common">Candida lipolytica</name>
    <dbReference type="NCBI Taxonomy" id="4952"/>
    <lineage>
        <taxon>Eukaryota</taxon>
        <taxon>Fungi</taxon>
        <taxon>Dikarya</taxon>
        <taxon>Ascomycota</taxon>
        <taxon>Saccharomycotina</taxon>
        <taxon>Dipodascomycetes</taxon>
        <taxon>Dipodascales</taxon>
        <taxon>Dipodascales incertae sedis</taxon>
        <taxon>Yarrowia</taxon>
    </lineage>
</organism>
<proteinExistence type="predicted"/>
<keyword evidence="1" id="KW-0472">Membrane</keyword>